<dbReference type="Proteomes" id="UP000004030">
    <property type="component" value="Unassembled WGS sequence"/>
</dbReference>
<keyword evidence="2" id="KW-1185">Reference proteome</keyword>
<dbReference type="AlphaFoldDB" id="G6EB14"/>
<reference evidence="1 2" key="1">
    <citation type="journal article" date="2012" name="J. Bacteriol.">
        <title>Genome sequence of benzo(a)pyrene-degrading bacterium Novosphingobium pentaromativorans US6-1.</title>
        <authorList>
            <person name="Luo Y.R."/>
            <person name="Kang S.G."/>
            <person name="Kim S.J."/>
            <person name="Kim M.R."/>
            <person name="Li N."/>
            <person name="Lee J.H."/>
            <person name="Kwon K.K."/>
        </authorList>
    </citation>
    <scope>NUCLEOTIDE SEQUENCE [LARGE SCALE GENOMIC DNA]</scope>
    <source>
        <strain evidence="1 2">US6-1</strain>
    </source>
</reference>
<accession>G6EB14</accession>
<comment type="caution">
    <text evidence="1">The sequence shown here is derived from an EMBL/GenBank/DDBJ whole genome shotgun (WGS) entry which is preliminary data.</text>
</comment>
<dbReference type="EMBL" id="AGFM01000018">
    <property type="protein sequence ID" value="EHJ61481.1"/>
    <property type="molecule type" value="Genomic_DNA"/>
</dbReference>
<proteinExistence type="predicted"/>
<gene>
    <name evidence="1" type="ORF">NSU_1535</name>
</gene>
<protein>
    <submittedName>
        <fullName evidence="1">Uncharacterized protein</fullName>
    </submittedName>
</protein>
<organism evidence="1 2">
    <name type="scientific">Novosphingobium pentaromativorans US6-1</name>
    <dbReference type="NCBI Taxonomy" id="1088721"/>
    <lineage>
        <taxon>Bacteria</taxon>
        <taxon>Pseudomonadati</taxon>
        <taxon>Pseudomonadota</taxon>
        <taxon>Alphaproteobacteria</taxon>
        <taxon>Sphingomonadales</taxon>
        <taxon>Sphingomonadaceae</taxon>
        <taxon>Novosphingobium</taxon>
    </lineage>
</organism>
<sequence>MKLPMHGSPPQFAIGAAYGASTEQIWKSRQSQRTVNLRRAAEPPGILDGSQGF</sequence>
<evidence type="ECO:0000313" key="1">
    <source>
        <dbReference type="EMBL" id="EHJ61481.1"/>
    </source>
</evidence>
<name>G6EB14_9SPHN</name>
<evidence type="ECO:0000313" key="2">
    <source>
        <dbReference type="Proteomes" id="UP000004030"/>
    </source>
</evidence>